<dbReference type="Proteomes" id="UP000034881">
    <property type="component" value="Unassembled WGS sequence"/>
</dbReference>
<dbReference type="PANTHER" id="PTHR30461:SF2">
    <property type="entry name" value="SERINE RECOMBINASE PINE-RELATED"/>
    <property type="match status" value="1"/>
</dbReference>
<keyword evidence="1" id="KW-0238">DNA-binding</keyword>
<feature type="non-terminal residue" evidence="4">
    <location>
        <position position="270"/>
    </location>
</feature>
<dbReference type="InterPro" id="IPR038109">
    <property type="entry name" value="DNA_bind_recomb_sf"/>
</dbReference>
<dbReference type="AlphaFoldDB" id="A0A0G0QVD8"/>
<evidence type="ECO:0000256" key="2">
    <source>
        <dbReference type="ARBA" id="ARBA00023172"/>
    </source>
</evidence>
<dbReference type="InterPro" id="IPR025827">
    <property type="entry name" value="Zn_ribbon_recom_dom"/>
</dbReference>
<dbReference type="GO" id="GO:0000150">
    <property type="term" value="F:DNA strand exchange activity"/>
    <property type="evidence" value="ECO:0007669"/>
    <property type="project" value="TreeGrafter"/>
</dbReference>
<dbReference type="GO" id="GO:0003677">
    <property type="term" value="F:DNA binding"/>
    <property type="evidence" value="ECO:0007669"/>
    <property type="project" value="UniProtKB-KW"/>
</dbReference>
<keyword evidence="2" id="KW-0233">DNA recombination</keyword>
<proteinExistence type="predicted"/>
<feature type="domain" description="Recombinase zinc beta ribbon" evidence="3">
    <location>
        <begin position="43"/>
        <end position="104"/>
    </location>
</feature>
<evidence type="ECO:0000256" key="1">
    <source>
        <dbReference type="ARBA" id="ARBA00023125"/>
    </source>
</evidence>
<comment type="caution">
    <text evidence="4">The sequence shown here is derived from an EMBL/GenBank/DDBJ whole genome shotgun (WGS) entry which is preliminary data.</text>
</comment>
<dbReference type="Gene3D" id="3.90.1750.20">
    <property type="entry name" value="Putative Large Serine Recombinase, Chain B, Domain 2"/>
    <property type="match status" value="1"/>
</dbReference>
<sequence length="270" mass="31759">MEYNGEYHEGSHKTIISKELFQKVQQELKFRDRHKKRRYNFAFMGLMKCGECGATITAEVHRKYYKGTNRTVEYIYYRCTKKIKPCTQKYIPEPELETQFRKVINDVALPETWGKQWYQWLDQDEKLETVSIHENTERLEMELKVLDLKLNKLLDGYLEGIIDPEIYKTKKNEFFEEKLKINEELEQIKQNGSSWLEPFKNFIGSALSCAKIARAKNTSEELTFFGKTVGSNFFLTDRRLIPVYKKGFAELCAPPPAQSQSRLNFADSLS</sequence>
<organism evidence="4 5">
    <name type="scientific">Candidatus Daviesbacteria bacterium GW2011_GWC2_40_12</name>
    <dbReference type="NCBI Taxonomy" id="1618431"/>
    <lineage>
        <taxon>Bacteria</taxon>
        <taxon>Candidatus Daviesiibacteriota</taxon>
    </lineage>
</organism>
<evidence type="ECO:0000259" key="3">
    <source>
        <dbReference type="Pfam" id="PF13408"/>
    </source>
</evidence>
<evidence type="ECO:0000313" key="5">
    <source>
        <dbReference type="Proteomes" id="UP000034881"/>
    </source>
</evidence>
<dbReference type="Pfam" id="PF13408">
    <property type="entry name" value="Zn_ribbon_recom"/>
    <property type="match status" value="1"/>
</dbReference>
<dbReference type="InterPro" id="IPR050639">
    <property type="entry name" value="SSR_resolvase"/>
</dbReference>
<accession>A0A0G0QVD8</accession>
<dbReference type="EMBL" id="LBYB01000013">
    <property type="protein sequence ID" value="KKR41331.1"/>
    <property type="molecule type" value="Genomic_DNA"/>
</dbReference>
<gene>
    <name evidence="4" type="ORF">UT77_C0013G0001</name>
</gene>
<name>A0A0G0QVD8_9BACT</name>
<reference evidence="4 5" key="1">
    <citation type="journal article" date="2015" name="Nature">
        <title>rRNA introns, odd ribosomes, and small enigmatic genomes across a large radiation of phyla.</title>
        <authorList>
            <person name="Brown C.T."/>
            <person name="Hug L.A."/>
            <person name="Thomas B.C."/>
            <person name="Sharon I."/>
            <person name="Castelle C.J."/>
            <person name="Singh A."/>
            <person name="Wilkins M.J."/>
            <person name="Williams K.H."/>
            <person name="Banfield J.F."/>
        </authorList>
    </citation>
    <scope>NUCLEOTIDE SEQUENCE [LARGE SCALE GENOMIC DNA]</scope>
</reference>
<evidence type="ECO:0000313" key="4">
    <source>
        <dbReference type="EMBL" id="KKR41331.1"/>
    </source>
</evidence>
<dbReference type="PANTHER" id="PTHR30461">
    <property type="entry name" value="DNA-INVERTASE FROM LAMBDOID PROPHAGE"/>
    <property type="match status" value="1"/>
</dbReference>
<protein>
    <submittedName>
        <fullName evidence="4">Recombinase</fullName>
    </submittedName>
</protein>